<reference evidence="1" key="2">
    <citation type="journal article" date="2017" name="Stand. Genomic Sci.">
        <title>Complete genome sequence of Thermus brockianus GE-1 reveals key enzymes of xylan/xylose metabolism.</title>
        <authorList>
            <person name="Schaefers C."/>
            <person name="Blank S."/>
            <person name="Wiebusch S."/>
            <person name="Elleuche S."/>
            <person name="Antranikian G."/>
        </authorList>
    </citation>
    <scope>NUCLEOTIDE SEQUENCE</scope>
    <source>
        <strain evidence="1">GE-1</strain>
    </source>
</reference>
<protein>
    <recommendedName>
        <fullName evidence="5">4-oxalocrotonate tautomerase</fullName>
    </recommendedName>
</protein>
<dbReference type="AlphaFoldDB" id="A0A1J0LPX2"/>
<dbReference type="InterPro" id="IPR014347">
    <property type="entry name" value="Tautomerase/MIF_sf"/>
</dbReference>
<organism evidence="1 3">
    <name type="scientific">Thermus brockianus</name>
    <dbReference type="NCBI Taxonomy" id="56956"/>
    <lineage>
        <taxon>Bacteria</taxon>
        <taxon>Thermotogati</taxon>
        <taxon>Deinococcota</taxon>
        <taxon>Deinococci</taxon>
        <taxon>Thermales</taxon>
        <taxon>Thermaceae</taxon>
        <taxon>Thermus</taxon>
    </lineage>
</organism>
<reference evidence="2 4" key="3">
    <citation type="journal article" date="2022" name="Microbiol. Resour. Announc.">
        <title>Complete Genome Sequences of Thermus Strains Isolated from Senami Hot Spring in Japan.</title>
        <authorList>
            <person name="Miyazaki K."/>
        </authorList>
    </citation>
    <scope>NUCLEOTIDE SEQUENCE [LARGE SCALE GENOMIC DNA]</scope>
    <source>
        <strain evidence="2 4">SNM4-1</strain>
    </source>
</reference>
<dbReference type="KEGG" id="tbc:A0O31_00087"/>
<dbReference type="Proteomes" id="UP000831120">
    <property type="component" value="Chromosome"/>
</dbReference>
<evidence type="ECO:0008006" key="5">
    <source>
        <dbReference type="Google" id="ProtNLM"/>
    </source>
</evidence>
<gene>
    <name evidence="1" type="ORF">A0O31_00087</name>
    <name evidence="2" type="ORF">TbrSNM41_10730</name>
</gene>
<evidence type="ECO:0000313" key="4">
    <source>
        <dbReference type="Proteomes" id="UP000831120"/>
    </source>
</evidence>
<evidence type="ECO:0000313" key="2">
    <source>
        <dbReference type="EMBL" id="BDG16339.1"/>
    </source>
</evidence>
<evidence type="ECO:0000313" key="1">
    <source>
        <dbReference type="EMBL" id="APD08318.1"/>
    </source>
</evidence>
<dbReference type="EMBL" id="CP016312">
    <property type="protein sequence ID" value="APD08318.1"/>
    <property type="molecule type" value="Genomic_DNA"/>
</dbReference>
<dbReference type="Proteomes" id="UP000182993">
    <property type="component" value="Chromosome"/>
</dbReference>
<proteinExistence type="predicted"/>
<keyword evidence="4" id="KW-1185">Reference proteome</keyword>
<accession>A0A1J0LPX2</accession>
<dbReference type="InterPro" id="IPR049116">
    <property type="entry name" value="Tautomerase-like"/>
</dbReference>
<dbReference type="Pfam" id="PF21420">
    <property type="entry name" value="Tautomerase-like"/>
    <property type="match status" value="1"/>
</dbReference>
<evidence type="ECO:0000313" key="3">
    <source>
        <dbReference type="Proteomes" id="UP000182993"/>
    </source>
</evidence>
<name>A0A1J0LPX2_THEBO</name>
<dbReference type="EMBL" id="AP025593">
    <property type="protein sequence ID" value="BDG16339.1"/>
    <property type="molecule type" value="Genomic_DNA"/>
</dbReference>
<sequence length="55" mass="6428">MPMLEVLVAGKEPLSQELRERIRKEAEEIFQEVLGTPPGRLRVFILEEREDQPPK</sequence>
<reference evidence="3" key="1">
    <citation type="submission" date="2016-06" db="EMBL/GenBank/DDBJ databases">
        <title>Whole genome sequencing of Thermus brockianus strain GE-1.</title>
        <authorList>
            <person name="Schaefers C."/>
            <person name="Blank S."/>
            <person name="Wiebusch S."/>
            <person name="Elleuche S."/>
            <person name="Antranikian G."/>
        </authorList>
    </citation>
    <scope>NUCLEOTIDE SEQUENCE [LARGE SCALE GENOMIC DNA]</scope>
    <source>
        <strain evidence="3">GE-1</strain>
    </source>
</reference>
<dbReference type="Gene3D" id="3.30.429.10">
    <property type="entry name" value="Macrophage Migration Inhibitory Factor"/>
    <property type="match status" value="1"/>
</dbReference>
<dbReference type="STRING" id="56956.A0O31_00087"/>